<protein>
    <submittedName>
        <fullName evidence="2">Uncharacterized protein</fullName>
    </submittedName>
</protein>
<keyword evidence="1" id="KW-0472">Membrane</keyword>
<dbReference type="AlphaFoldDB" id="A0A7Z2VDZ4"/>
<evidence type="ECO:0000313" key="2">
    <source>
        <dbReference type="EMBL" id="QJD69667.1"/>
    </source>
</evidence>
<feature type="transmembrane region" description="Helical" evidence="1">
    <location>
        <begin position="7"/>
        <end position="27"/>
    </location>
</feature>
<feature type="transmembrane region" description="Helical" evidence="1">
    <location>
        <begin position="109"/>
        <end position="136"/>
    </location>
</feature>
<dbReference type="EMBL" id="CP051651">
    <property type="protein sequence ID" value="QJD69667.1"/>
    <property type="molecule type" value="Genomic_DNA"/>
</dbReference>
<organism evidence="2 3">
    <name type="scientific">Xanthomonas campestris pv. badrii</name>
    <dbReference type="NCBI Taxonomy" id="149696"/>
    <lineage>
        <taxon>Bacteria</taxon>
        <taxon>Pseudomonadati</taxon>
        <taxon>Pseudomonadota</taxon>
        <taxon>Gammaproteobacteria</taxon>
        <taxon>Lysobacterales</taxon>
        <taxon>Lysobacteraceae</taxon>
        <taxon>Xanthomonas</taxon>
    </lineage>
</organism>
<reference evidence="2 3" key="2">
    <citation type="submission" date="2020-04" db="EMBL/GenBank/DDBJ databases">
        <authorList>
            <person name="Fomenkov A."/>
            <person name="Anton B.P."/>
            <person name="Roberts R.J."/>
        </authorList>
    </citation>
    <scope>NUCLEOTIDE SEQUENCE [LARGE SCALE GENOMIC DNA]</scope>
    <source>
        <strain evidence="2 3">NEB122</strain>
    </source>
</reference>
<accession>A0A7Z2VDZ4</accession>
<feature type="transmembrane region" description="Helical" evidence="1">
    <location>
        <begin position="65"/>
        <end position="89"/>
    </location>
</feature>
<proteinExistence type="predicted"/>
<name>A0A7Z2VDZ4_XANCA</name>
<keyword evidence="1" id="KW-1133">Transmembrane helix</keyword>
<evidence type="ECO:0000313" key="3">
    <source>
        <dbReference type="Proteomes" id="UP000503498"/>
    </source>
</evidence>
<gene>
    <name evidence="2" type="ORF">HG421_19540</name>
</gene>
<feature type="transmembrane region" description="Helical" evidence="1">
    <location>
        <begin position="39"/>
        <end position="58"/>
    </location>
</feature>
<dbReference type="RefSeq" id="WP_169707798.1">
    <property type="nucleotide sequence ID" value="NZ_CP051651.1"/>
</dbReference>
<evidence type="ECO:0000256" key="1">
    <source>
        <dbReference type="SAM" id="Phobius"/>
    </source>
</evidence>
<keyword evidence="1" id="KW-0812">Transmembrane</keyword>
<dbReference type="Proteomes" id="UP000503498">
    <property type="component" value="Chromosome"/>
</dbReference>
<sequence length="145" mass="15847">MSLPQKLAWAGIFFSAMYLLFSLMWPYSVSFIVKNNEMAINYKLIFSFLLIFIPYLVFRTSRTVLGAVGVGIFIGGLCGLAAILIVSIASSGYTSLIGEMKRSGVGNWFVLHFMIAIVLGGWTVGGMIGLVVGINFKKTKSGVRF</sequence>
<reference evidence="2 3" key="1">
    <citation type="submission" date="2020-04" db="EMBL/GenBank/DDBJ databases">
        <title>Genome-Wide Identification of 5-Methylcytosine Sites in Bacterial Genomes By High-Throughput Sequencing of MspJI Restriction Fragments.</title>
        <authorList>
            <person name="Wu V."/>
        </authorList>
    </citation>
    <scope>NUCLEOTIDE SEQUENCE [LARGE SCALE GENOMIC DNA]</scope>
    <source>
        <strain evidence="2 3">NEB122</strain>
    </source>
</reference>